<sequence length="149" mass="17558">MAPSDPFNIYPFRKTAMRDLVWDKTLSVAVDEIDEDHRRLVELFNIFKHSVVDDESPEYRAAVLEELIACTVWHFKHEERLMLKYNYPKFAGHKAEHRELIESAAAFQQKYLQDGGKMSEADFEYLEHWLTEHILVVDMKLGEWLAGVM</sequence>
<dbReference type="NCBIfam" id="TIGR02481">
    <property type="entry name" value="hemeryth_dom"/>
    <property type="match status" value="1"/>
</dbReference>
<keyword evidence="7" id="KW-1185">Reference proteome</keyword>
<organism evidence="6 7">
    <name type="scientific">Sedimenticola selenatireducens</name>
    <dbReference type="NCBI Taxonomy" id="191960"/>
    <lineage>
        <taxon>Bacteria</taxon>
        <taxon>Pseudomonadati</taxon>
        <taxon>Pseudomonadota</taxon>
        <taxon>Gammaproteobacteria</taxon>
        <taxon>Chromatiales</taxon>
        <taxon>Sedimenticolaceae</taxon>
        <taxon>Sedimenticola</taxon>
    </lineage>
</organism>
<accession>A0A557SI28</accession>
<dbReference type="OrthoDB" id="1122424at2"/>
<dbReference type="AlphaFoldDB" id="A0A557SI28"/>
<dbReference type="InterPro" id="IPR012312">
    <property type="entry name" value="Hemerythrin-like"/>
</dbReference>
<evidence type="ECO:0000256" key="2">
    <source>
        <dbReference type="ARBA" id="ARBA00022621"/>
    </source>
</evidence>
<evidence type="ECO:0000313" key="6">
    <source>
        <dbReference type="EMBL" id="TVO76982.1"/>
    </source>
</evidence>
<dbReference type="PANTHER" id="PTHR37164">
    <property type="entry name" value="BACTERIOHEMERYTHRIN"/>
    <property type="match status" value="1"/>
</dbReference>
<comment type="similarity">
    <text evidence="1">Belongs to the hemerythrin family.</text>
</comment>
<proteinExistence type="inferred from homology"/>
<dbReference type="GO" id="GO:0046872">
    <property type="term" value="F:metal ion binding"/>
    <property type="evidence" value="ECO:0007669"/>
    <property type="project" value="UniProtKB-KW"/>
</dbReference>
<dbReference type="NCBIfam" id="NF033749">
    <property type="entry name" value="bact_hemeryth"/>
    <property type="match status" value="1"/>
</dbReference>
<dbReference type="CDD" id="cd12107">
    <property type="entry name" value="Hemerythrin"/>
    <property type="match status" value="1"/>
</dbReference>
<dbReference type="Proteomes" id="UP000316649">
    <property type="component" value="Unassembled WGS sequence"/>
</dbReference>
<gene>
    <name evidence="6" type="ORF">FHP88_06045</name>
</gene>
<name>A0A557SI28_9GAMM</name>
<dbReference type="InterPro" id="IPR035938">
    <property type="entry name" value="Hemerythrin-like_sf"/>
</dbReference>
<dbReference type="SUPFAM" id="SSF47188">
    <property type="entry name" value="Hemerythrin-like"/>
    <property type="match status" value="1"/>
</dbReference>
<dbReference type="PANTHER" id="PTHR37164:SF1">
    <property type="entry name" value="BACTERIOHEMERYTHRIN"/>
    <property type="match status" value="1"/>
</dbReference>
<protein>
    <submittedName>
        <fullName evidence="6">Bacteriohemerythrin</fullName>
    </submittedName>
</protein>
<dbReference type="EMBL" id="VMNH01000005">
    <property type="protein sequence ID" value="TVO76982.1"/>
    <property type="molecule type" value="Genomic_DNA"/>
</dbReference>
<dbReference type="InterPro" id="IPR050669">
    <property type="entry name" value="Hemerythrin"/>
</dbReference>
<keyword evidence="4" id="KW-0408">Iron</keyword>
<keyword evidence="3" id="KW-0479">Metal-binding</keyword>
<dbReference type="PROSITE" id="PS00550">
    <property type="entry name" value="HEMERYTHRINS"/>
    <property type="match status" value="1"/>
</dbReference>
<evidence type="ECO:0000256" key="3">
    <source>
        <dbReference type="ARBA" id="ARBA00022723"/>
    </source>
</evidence>
<evidence type="ECO:0000313" key="7">
    <source>
        <dbReference type="Proteomes" id="UP000316649"/>
    </source>
</evidence>
<dbReference type="Gene3D" id="1.20.120.50">
    <property type="entry name" value="Hemerythrin-like"/>
    <property type="match status" value="1"/>
</dbReference>
<feature type="domain" description="Hemerythrin-like" evidence="5">
    <location>
        <begin position="29"/>
        <end position="144"/>
    </location>
</feature>
<reference evidence="6 7" key="1">
    <citation type="submission" date="2019-07" db="EMBL/GenBank/DDBJ databases">
        <title>The pathways for chlorine oxyanion respiration interact through the shared metabolite chlorate.</title>
        <authorList>
            <person name="Barnum T.P."/>
            <person name="Cheng Y."/>
            <person name="Hill K.A."/>
            <person name="Lucas L.N."/>
            <person name="Carlson H.K."/>
            <person name="Coates J.D."/>
        </authorList>
    </citation>
    <scope>NUCLEOTIDE SEQUENCE [LARGE SCALE GENOMIC DNA]</scope>
    <source>
        <strain evidence="6 7">BK-1</strain>
    </source>
</reference>
<evidence type="ECO:0000259" key="5">
    <source>
        <dbReference type="Pfam" id="PF01814"/>
    </source>
</evidence>
<dbReference type="Pfam" id="PF01814">
    <property type="entry name" value="Hemerythrin"/>
    <property type="match status" value="1"/>
</dbReference>
<evidence type="ECO:0000256" key="4">
    <source>
        <dbReference type="ARBA" id="ARBA00023004"/>
    </source>
</evidence>
<dbReference type="GO" id="GO:0005344">
    <property type="term" value="F:oxygen carrier activity"/>
    <property type="evidence" value="ECO:0007669"/>
    <property type="project" value="UniProtKB-KW"/>
</dbReference>
<comment type="caution">
    <text evidence="6">The sequence shown here is derived from an EMBL/GenBank/DDBJ whole genome shotgun (WGS) entry which is preliminary data.</text>
</comment>
<keyword evidence="2" id="KW-0813">Transport</keyword>
<dbReference type="InterPro" id="IPR016131">
    <property type="entry name" value="Haemerythrin_Fe_BS"/>
</dbReference>
<evidence type="ECO:0000256" key="1">
    <source>
        <dbReference type="ARBA" id="ARBA00010587"/>
    </source>
</evidence>
<keyword evidence="2" id="KW-0561">Oxygen transport</keyword>
<dbReference type="InterPro" id="IPR012827">
    <property type="entry name" value="Hemerythrin_metal-bd"/>
</dbReference>